<gene>
    <name evidence="3" type="ORF">DSPE1174_LOCUS16742</name>
</gene>
<reference evidence="3" key="1">
    <citation type="submission" date="2021-01" db="EMBL/GenBank/DDBJ databases">
        <authorList>
            <person name="Corre E."/>
            <person name="Pelletier E."/>
            <person name="Niang G."/>
            <person name="Scheremetjew M."/>
            <person name="Finn R."/>
            <person name="Kale V."/>
            <person name="Holt S."/>
            <person name="Cochrane G."/>
            <person name="Meng A."/>
            <person name="Brown T."/>
            <person name="Cohen L."/>
        </authorList>
    </citation>
    <scope>NUCLEOTIDE SEQUENCE</scope>
    <source>
        <strain evidence="3">CCMP1381</strain>
    </source>
</reference>
<dbReference type="AlphaFoldDB" id="A0A7S2CRY9"/>
<organism evidence="3">
    <name type="scientific">Octactis speculum</name>
    <dbReference type="NCBI Taxonomy" id="3111310"/>
    <lineage>
        <taxon>Eukaryota</taxon>
        <taxon>Sar</taxon>
        <taxon>Stramenopiles</taxon>
        <taxon>Ochrophyta</taxon>
        <taxon>Dictyochophyceae</taxon>
        <taxon>Dictyochales</taxon>
        <taxon>Dictyochaceae</taxon>
        <taxon>Octactis</taxon>
    </lineage>
</organism>
<dbReference type="PANTHER" id="PTHR46601">
    <property type="entry name" value="ULP_PROTEASE DOMAIN-CONTAINING PROTEIN"/>
    <property type="match status" value="1"/>
</dbReference>
<proteinExistence type="predicted"/>
<feature type="region of interest" description="Disordered" evidence="1">
    <location>
        <begin position="39"/>
        <end position="60"/>
    </location>
</feature>
<feature type="compositionally biased region" description="Low complexity" evidence="1">
    <location>
        <begin position="39"/>
        <end position="54"/>
    </location>
</feature>
<sequence length="759" mass="86264">MKIYLFAPFFWLYKLRQQVLSACHMDDYSESSYHSESDDSLSQAASLSSDSSSENEWNVRSTSRANLEANDIILRHLRSVTADLAEEGTLASRDALSKLATALCPPEIVESKLVSAVQRLTGLKRNVITDASSAVENAEGDSISPLLSQQRVKRVRKTTIRDEIFYDELIHASCPLVELNRTVKRQRAGTKRSIGRSSRQINSTCMAHTRHGTKGDIVDWVLQSEELASHLRHYPDCSQSRSLIRSCICDCIKEGVTGECVCPVCYDFEHRLKVFNAGIADVRKGVSCHCCGCKNESVFVQATQSPQLFRDAVCCKRIKFSGLELPHNPQFTPEFRPFKCVVDTDLPPHKNVVNCSRCGLNKIVPTSCAAMSTTSLSKTVHWNKRIPTAYQTTKGGWSTKMVLREQEGSLSDLWDEIVSTHQHYLYHTWMAQYTRWQFKLDIATFEPETSILVLVDFASQFEMHGEVKTTCEIGRKCNEYVCLVLHSASKTEADRGEREVVCDYIRIWSTASTSAEFHHQALRDIHERYIEILPNLSELHIWSDGHSSTYKGHPNFGRMATWPAEKGCVLLHNFFVEYHGAGPQDNAGKGPRVAMERAIGFGQANSLYNYYECFKWCRDNLPRPCVFHDHKGTWGCNGLYVWWAYSMGTDDPHSQDAKSDVDLRFREYSGVRGSSCMYSFRAGTMESSVIESRVAPCFCVSCRRAVFECCSYRHLWLVRKSTCNLKQVFSLKDTRARSEKSREKAKKRRENLARRLAEL</sequence>
<evidence type="ECO:0000256" key="1">
    <source>
        <dbReference type="SAM" id="MobiDB-lite"/>
    </source>
</evidence>
<feature type="chain" id="PRO_5030739843" evidence="2">
    <location>
        <begin position="22"/>
        <end position="759"/>
    </location>
</feature>
<dbReference type="EMBL" id="HBGS01032601">
    <property type="protein sequence ID" value="CAD9433851.1"/>
    <property type="molecule type" value="Transcribed_RNA"/>
</dbReference>
<name>A0A7S2CRY9_9STRA</name>
<dbReference type="PANTHER" id="PTHR46601:SF2">
    <property type="entry name" value="UBIQUITIN-LIKE PROTEASE FAMILY PROFILE DOMAIN-CONTAINING PROTEIN"/>
    <property type="match status" value="1"/>
</dbReference>
<feature type="signal peptide" evidence="2">
    <location>
        <begin position="1"/>
        <end position="21"/>
    </location>
</feature>
<evidence type="ECO:0000313" key="3">
    <source>
        <dbReference type="EMBL" id="CAD9433851.1"/>
    </source>
</evidence>
<evidence type="ECO:0000256" key="2">
    <source>
        <dbReference type="SAM" id="SignalP"/>
    </source>
</evidence>
<keyword evidence="2" id="KW-0732">Signal</keyword>
<protein>
    <submittedName>
        <fullName evidence="3">Uncharacterized protein</fullName>
    </submittedName>
</protein>
<accession>A0A7S2CRY9</accession>